<sequence>MAACVAACVAAAGVALALAGCTGSDARDAASTPGPPTSPAPTATDGDAPADEPATGALDELGRFDEVNRAVIAADAAAGGRAFLDALAAAGFDRSAMQVTSDTTTLGEPADSIQFSVRIGDRCLIGQYGPASDGYRSAERPGLGSGGCLVGATVDTGG</sequence>
<feature type="domain" description="DUF6993" evidence="3">
    <location>
        <begin position="68"/>
        <end position="152"/>
    </location>
</feature>
<organism evidence="4 5">
    <name type="scientific">Agromyces luteolus</name>
    <dbReference type="NCBI Taxonomy" id="88373"/>
    <lineage>
        <taxon>Bacteria</taxon>
        <taxon>Bacillati</taxon>
        <taxon>Actinomycetota</taxon>
        <taxon>Actinomycetes</taxon>
        <taxon>Micrococcales</taxon>
        <taxon>Microbacteriaceae</taxon>
        <taxon>Agromyces</taxon>
    </lineage>
</organism>
<dbReference type="EMBL" id="WODA01000025">
    <property type="protein sequence ID" value="MUN08440.1"/>
    <property type="molecule type" value="Genomic_DNA"/>
</dbReference>
<dbReference type="Pfam" id="PF22504">
    <property type="entry name" value="DUF6993"/>
    <property type="match status" value="1"/>
</dbReference>
<dbReference type="AlphaFoldDB" id="A0A7C9I1K3"/>
<feature type="compositionally biased region" description="Low complexity" evidence="1">
    <location>
        <begin position="40"/>
        <end position="57"/>
    </location>
</feature>
<evidence type="ECO:0000313" key="5">
    <source>
        <dbReference type="Proteomes" id="UP000480122"/>
    </source>
</evidence>
<feature type="signal peptide" evidence="2">
    <location>
        <begin position="1"/>
        <end position="19"/>
    </location>
</feature>
<evidence type="ECO:0000256" key="2">
    <source>
        <dbReference type="SAM" id="SignalP"/>
    </source>
</evidence>
<dbReference type="InterPro" id="IPR054262">
    <property type="entry name" value="DUF6993"/>
</dbReference>
<feature type="chain" id="PRO_5039697280" description="DUF6993 domain-containing protein" evidence="2">
    <location>
        <begin position="20"/>
        <end position="158"/>
    </location>
</feature>
<proteinExistence type="predicted"/>
<evidence type="ECO:0000259" key="3">
    <source>
        <dbReference type="Pfam" id="PF22504"/>
    </source>
</evidence>
<evidence type="ECO:0000313" key="4">
    <source>
        <dbReference type="EMBL" id="MUN08440.1"/>
    </source>
</evidence>
<protein>
    <recommendedName>
        <fullName evidence="3">DUF6993 domain-containing protein</fullName>
    </recommendedName>
</protein>
<dbReference type="Proteomes" id="UP000480122">
    <property type="component" value="Unassembled WGS sequence"/>
</dbReference>
<accession>A0A7C9I1K3</accession>
<feature type="region of interest" description="Disordered" evidence="1">
    <location>
        <begin position="25"/>
        <end position="59"/>
    </location>
</feature>
<evidence type="ECO:0000256" key="1">
    <source>
        <dbReference type="SAM" id="MobiDB-lite"/>
    </source>
</evidence>
<reference evidence="4 5" key="1">
    <citation type="submission" date="2019-11" db="EMBL/GenBank/DDBJ databases">
        <title>Agromyces kandeliae sp. nov., isolated from mangrove soil.</title>
        <authorList>
            <person name="Wang R."/>
        </authorList>
    </citation>
    <scope>NUCLEOTIDE SEQUENCE [LARGE SCALE GENOMIC DNA]</scope>
    <source>
        <strain evidence="4 5">JCM 11431</strain>
    </source>
</reference>
<keyword evidence="5" id="KW-1185">Reference proteome</keyword>
<comment type="caution">
    <text evidence="4">The sequence shown here is derived from an EMBL/GenBank/DDBJ whole genome shotgun (WGS) entry which is preliminary data.</text>
</comment>
<gene>
    <name evidence="4" type="ORF">GLX25_15110</name>
</gene>
<name>A0A7C9I1K3_9MICO</name>
<keyword evidence="2" id="KW-0732">Signal</keyword>